<evidence type="ECO:0000259" key="2">
    <source>
        <dbReference type="Pfam" id="PF13699"/>
    </source>
</evidence>
<dbReference type="RefSeq" id="WP_175164019.1">
    <property type="nucleotide sequence ID" value="NZ_CADIKI010000016.1"/>
</dbReference>
<sequence length="544" mass="58043">MRSFARPESKPVQSKRNAALARTFAPHSVHEILATPGHSLDLASRQKFGAAFDFDFSRVRIHDDSRSARSADDVGARGYAVGEHVVMGRESNAHTLHHELAHVAQHPAANRIPPHLPIADAHSPEEAAARHASDVVTAGGHMRLPPADGVIALQRDPQPVDPLARTDDKGGAKEEPPDPTPWLTLQAQGLIQYSRVYTIPKPPPWMLGAQLAANIQFHGAPNSTGFELALVGQYGRIMTWGSNATATGDQWSGALQPSYLFINTGSTQVALFGQGGFASTSSSDPTLAGKQFSLLGGIQATQDLVELGPLKLQAVASLAGGRAWSKGPADDQYSGSRTWQVNAGFQFAWDAVKRKPAPPPERVEVKLPDEAKPPVEEPKKTADQQKRADARQTVDQPENKPADKPAIPPPPSDATFFFVKDRPTHGGGNDKGVLASGDLEGLKAQIGKALAGDPGLKISISAAASIEGTTEYNCDLGSRRAEWLRQQLNVPVARIADPEPNLLEGACADSGGLISFGSTKAVNTTDETKRALDRFAVVHFHHGK</sequence>
<name>A0A6J5GL38_9BURK</name>
<accession>A0A6J5GL38</accession>
<gene>
    <name evidence="3" type="ORF">LMG27177_05037</name>
</gene>
<feature type="compositionally biased region" description="Basic and acidic residues" evidence="1">
    <location>
        <begin position="361"/>
        <end position="403"/>
    </location>
</feature>
<dbReference type="Proteomes" id="UP000494252">
    <property type="component" value="Unassembled WGS sequence"/>
</dbReference>
<evidence type="ECO:0000313" key="4">
    <source>
        <dbReference type="Proteomes" id="UP000494252"/>
    </source>
</evidence>
<protein>
    <recommendedName>
        <fullName evidence="2">eCIS core domain-containing protein</fullName>
    </recommendedName>
</protein>
<reference evidence="3 4" key="1">
    <citation type="submission" date="2020-04" db="EMBL/GenBank/DDBJ databases">
        <authorList>
            <person name="De Canck E."/>
        </authorList>
    </citation>
    <scope>NUCLEOTIDE SEQUENCE [LARGE SCALE GENOMIC DNA]</scope>
    <source>
        <strain evidence="3 4">LMG 27177</strain>
    </source>
</reference>
<feature type="compositionally biased region" description="Basic and acidic residues" evidence="1">
    <location>
        <begin position="164"/>
        <end position="176"/>
    </location>
</feature>
<evidence type="ECO:0000256" key="1">
    <source>
        <dbReference type="SAM" id="MobiDB-lite"/>
    </source>
</evidence>
<keyword evidence="4" id="KW-1185">Reference proteome</keyword>
<feature type="region of interest" description="Disordered" evidence="1">
    <location>
        <begin position="353"/>
        <end position="428"/>
    </location>
</feature>
<dbReference type="Pfam" id="PF13699">
    <property type="entry name" value="eCIS_core"/>
    <property type="match status" value="1"/>
</dbReference>
<feature type="region of interest" description="Disordered" evidence="1">
    <location>
        <begin position="156"/>
        <end position="181"/>
    </location>
</feature>
<dbReference type="AlphaFoldDB" id="A0A6J5GL38"/>
<feature type="domain" description="eCIS core" evidence="2">
    <location>
        <begin position="40"/>
        <end position="107"/>
    </location>
</feature>
<evidence type="ECO:0000313" key="3">
    <source>
        <dbReference type="EMBL" id="CAB3801358.1"/>
    </source>
</evidence>
<organism evidence="3 4">
    <name type="scientific">Paraburkholderia fynbosensis</name>
    <dbReference type="NCBI Taxonomy" id="1200993"/>
    <lineage>
        <taxon>Bacteria</taxon>
        <taxon>Pseudomonadati</taxon>
        <taxon>Pseudomonadota</taxon>
        <taxon>Betaproteobacteria</taxon>
        <taxon>Burkholderiales</taxon>
        <taxon>Burkholderiaceae</taxon>
        <taxon>Paraburkholderia</taxon>
    </lineage>
</organism>
<dbReference type="EMBL" id="CADIKI010000016">
    <property type="protein sequence ID" value="CAB3801358.1"/>
    <property type="molecule type" value="Genomic_DNA"/>
</dbReference>
<dbReference type="InterPro" id="IPR025295">
    <property type="entry name" value="eCIS_core_dom"/>
</dbReference>
<proteinExistence type="predicted"/>